<reference evidence="2 3" key="1">
    <citation type="journal article" date="2007" name="Nat. Biotechnol.">
        <title>Complete genome sequence of the myxobacterium Sorangium cellulosum.</title>
        <authorList>
            <person name="Schneiker S."/>
            <person name="Perlova O."/>
            <person name="Kaiser O."/>
            <person name="Gerth K."/>
            <person name="Alici A."/>
            <person name="Altmeyer M.O."/>
            <person name="Bartels D."/>
            <person name="Bekel T."/>
            <person name="Beyer S."/>
            <person name="Bode E."/>
            <person name="Bode H.B."/>
            <person name="Bolten C.J."/>
            <person name="Choudhuri J.V."/>
            <person name="Doss S."/>
            <person name="Elnakady Y.A."/>
            <person name="Frank B."/>
            <person name="Gaigalat L."/>
            <person name="Goesmann A."/>
            <person name="Groeger C."/>
            <person name="Gross F."/>
            <person name="Jelsbak L."/>
            <person name="Jelsbak L."/>
            <person name="Kalinowski J."/>
            <person name="Kegler C."/>
            <person name="Knauber T."/>
            <person name="Konietzny S."/>
            <person name="Kopp M."/>
            <person name="Krause L."/>
            <person name="Krug D."/>
            <person name="Linke B."/>
            <person name="Mahmud T."/>
            <person name="Martinez-Arias R."/>
            <person name="McHardy A.C."/>
            <person name="Merai M."/>
            <person name="Meyer F."/>
            <person name="Mormann S."/>
            <person name="Munoz-Dorado J."/>
            <person name="Perez J."/>
            <person name="Pradella S."/>
            <person name="Rachid S."/>
            <person name="Raddatz G."/>
            <person name="Rosenau F."/>
            <person name="Rueckert C."/>
            <person name="Sasse F."/>
            <person name="Scharfe M."/>
            <person name="Schuster S.C."/>
            <person name="Suen G."/>
            <person name="Treuner-Lange A."/>
            <person name="Velicer G.J."/>
            <person name="Vorholter F.-J."/>
            <person name="Weissman K.J."/>
            <person name="Welch R.D."/>
            <person name="Wenzel S.C."/>
            <person name="Whitworth D.E."/>
            <person name="Wilhelm S."/>
            <person name="Wittmann C."/>
            <person name="Bloecker H."/>
            <person name="Puehler A."/>
            <person name="Mueller R."/>
        </authorList>
    </citation>
    <scope>NUCLEOTIDE SEQUENCE [LARGE SCALE GENOMIC DNA]</scope>
    <source>
        <strain evidence="3">So ce56</strain>
    </source>
</reference>
<organism evidence="2 3">
    <name type="scientific">Sorangium cellulosum (strain So ce56)</name>
    <name type="common">Polyangium cellulosum (strain So ce56)</name>
    <dbReference type="NCBI Taxonomy" id="448385"/>
    <lineage>
        <taxon>Bacteria</taxon>
        <taxon>Pseudomonadati</taxon>
        <taxon>Myxococcota</taxon>
        <taxon>Polyangia</taxon>
        <taxon>Polyangiales</taxon>
        <taxon>Polyangiaceae</taxon>
        <taxon>Sorangium</taxon>
    </lineage>
</organism>
<protein>
    <submittedName>
        <fullName evidence="2">Uncharacterized protein</fullName>
    </submittedName>
</protein>
<keyword evidence="3" id="KW-1185">Reference proteome</keyword>
<proteinExistence type="predicted"/>
<dbReference type="RefSeq" id="WP_012232866.1">
    <property type="nucleotide sequence ID" value="NC_010162.1"/>
</dbReference>
<name>A9GM94_SORC5</name>
<evidence type="ECO:0000313" key="3">
    <source>
        <dbReference type="Proteomes" id="UP000002139"/>
    </source>
</evidence>
<dbReference type="HOGENOM" id="CLU_442040_0_0_7"/>
<dbReference type="Proteomes" id="UP000002139">
    <property type="component" value="Chromosome"/>
</dbReference>
<accession>A9GM94</accession>
<sequence>MTACAGRLVRLFGRVGLVLGFAALAREAYGQAAAGPCPWGRDPGTLKCLPEPIKPPPPPPTLELTSSPSEAEVFRIPAALEGCQSAEGRSLGRTPLTLTPKSGLRPGTQKFCLKAAGFGPMPVSVKVAPSGLTRPPPVTLAPFVRVKLRWDPVCAYPNPPEWILIVPEASDAKVEPSRAPFPPDPMPLPQGDHRFVVSADEFKKKEITVTVGAPGGPDLDAFICLEPATRVTIRNGEKKHPLDGLFIQLVNRETRVLWSGEAPVGSKSVEAPVRPRDVDDIWVFADRGSTRRVPEQHVGRQHGRAGKAEKSTQSAEELARWEVWLDLRSGEKEGDANRKSVRKSMTEKCLDREISYGGGYCASEAYLRVHKDHVPPSDTKVLELLRAGCRKGDIASCAAMPSSDADALVKLDAQCQQSTADLSWLACVRRRQGSRPGSAFLYLDSIADPYEFETTLELSLGGTTALTVQGRPGLVQWAELGGVVFPTELFGIKFALRPLDIAVLPAQSASGRPRGYFGLAGAGLELGVSVKAAPSVRLDLAGFVTGYYTASASSAGGHLDVNVSIPTTDDEFFLQLRARGGLARFPQFTSIRDDERVTQGGAVRPFVGLGVSWETRER</sequence>
<feature type="region of interest" description="Disordered" evidence="1">
    <location>
        <begin position="292"/>
        <end position="312"/>
    </location>
</feature>
<dbReference type="KEGG" id="scl:sce0231"/>
<dbReference type="AlphaFoldDB" id="A9GM94"/>
<dbReference type="EMBL" id="AM746676">
    <property type="protein sequence ID" value="CAN90388.1"/>
    <property type="molecule type" value="Genomic_DNA"/>
</dbReference>
<evidence type="ECO:0000256" key="1">
    <source>
        <dbReference type="SAM" id="MobiDB-lite"/>
    </source>
</evidence>
<evidence type="ECO:0000313" key="2">
    <source>
        <dbReference type="EMBL" id="CAN90388.1"/>
    </source>
</evidence>
<gene>
    <name evidence="2" type="ordered locus">sce0231</name>
</gene>